<evidence type="ECO:0000259" key="7">
    <source>
        <dbReference type="Pfam" id="PF02601"/>
    </source>
</evidence>
<comment type="similarity">
    <text evidence="5 6">Belongs to the XseA family.</text>
</comment>
<proteinExistence type="inferred from homology"/>
<feature type="domain" description="OB-fold nucleic acid binding" evidence="8">
    <location>
        <begin position="6"/>
        <end position="100"/>
    </location>
</feature>
<comment type="subcellular location">
    <subcellularLocation>
        <location evidence="5 6">Cytoplasm</location>
    </subcellularLocation>
</comment>
<dbReference type="GO" id="GO:0008855">
    <property type="term" value="F:exodeoxyribonuclease VII activity"/>
    <property type="evidence" value="ECO:0007669"/>
    <property type="project" value="UniProtKB-UniRule"/>
</dbReference>
<evidence type="ECO:0000313" key="9">
    <source>
        <dbReference type="EMBL" id="PPK49789.1"/>
    </source>
</evidence>
<evidence type="ECO:0000256" key="4">
    <source>
        <dbReference type="ARBA" id="ARBA00022839"/>
    </source>
</evidence>
<evidence type="ECO:0000259" key="8">
    <source>
        <dbReference type="Pfam" id="PF13742"/>
    </source>
</evidence>
<comment type="subunit">
    <text evidence="5">Heterooligomer composed of large and small subunits.</text>
</comment>
<keyword evidence="4 5" id="KW-0269">Exonuclease</keyword>
<evidence type="ECO:0000256" key="3">
    <source>
        <dbReference type="ARBA" id="ARBA00022801"/>
    </source>
</evidence>
<dbReference type="NCBIfam" id="TIGR00237">
    <property type="entry name" value="xseA"/>
    <property type="match status" value="1"/>
</dbReference>
<dbReference type="STRING" id="37659.GCA_000703125_02498"/>
<dbReference type="EC" id="3.1.11.6" evidence="5"/>
<organism evidence="9 10">
    <name type="scientific">Clostridium algidicarnis DSM 15099</name>
    <dbReference type="NCBI Taxonomy" id="1121295"/>
    <lineage>
        <taxon>Bacteria</taxon>
        <taxon>Bacillati</taxon>
        <taxon>Bacillota</taxon>
        <taxon>Clostridia</taxon>
        <taxon>Eubacteriales</taxon>
        <taxon>Clostridiaceae</taxon>
        <taxon>Clostridium</taxon>
    </lineage>
</organism>
<dbReference type="GO" id="GO:0003676">
    <property type="term" value="F:nucleic acid binding"/>
    <property type="evidence" value="ECO:0007669"/>
    <property type="project" value="InterPro"/>
</dbReference>
<dbReference type="InterPro" id="IPR025824">
    <property type="entry name" value="OB-fold_nuc-bd_dom"/>
</dbReference>
<feature type="domain" description="Exonuclease VII large subunit C-terminal" evidence="7">
    <location>
        <begin position="124"/>
        <end position="339"/>
    </location>
</feature>
<dbReference type="GO" id="GO:0006308">
    <property type="term" value="P:DNA catabolic process"/>
    <property type="evidence" value="ECO:0007669"/>
    <property type="project" value="UniProtKB-UniRule"/>
</dbReference>
<dbReference type="RefSeq" id="WP_104409092.1">
    <property type="nucleotide sequence ID" value="NZ_PTIS01000001.1"/>
</dbReference>
<dbReference type="HAMAP" id="MF_00378">
    <property type="entry name" value="Exonuc_7_L"/>
    <property type="match status" value="1"/>
</dbReference>
<dbReference type="InterPro" id="IPR003753">
    <property type="entry name" value="Exonuc_VII_L"/>
</dbReference>
<dbReference type="CDD" id="cd04489">
    <property type="entry name" value="ExoVII_LU_OBF"/>
    <property type="match status" value="1"/>
</dbReference>
<dbReference type="AlphaFoldDB" id="A0A2S6G1I4"/>
<dbReference type="Gene3D" id="2.40.50.140">
    <property type="entry name" value="Nucleic acid-binding proteins"/>
    <property type="match status" value="1"/>
</dbReference>
<comment type="catalytic activity">
    <reaction evidence="5 6">
        <text>Exonucleolytic cleavage in either 5'- to 3'- or 3'- to 5'-direction to yield nucleoside 5'-phosphates.</text>
        <dbReference type="EC" id="3.1.11.6"/>
    </reaction>
</comment>
<keyword evidence="3 5" id="KW-0378">Hydrolase</keyword>
<evidence type="ECO:0000256" key="5">
    <source>
        <dbReference type="HAMAP-Rule" id="MF_00378"/>
    </source>
</evidence>
<protein>
    <recommendedName>
        <fullName evidence="5">Exodeoxyribonuclease 7 large subunit</fullName>
        <ecNumber evidence="5">3.1.11.6</ecNumber>
    </recommendedName>
    <alternativeName>
        <fullName evidence="5">Exodeoxyribonuclease VII large subunit</fullName>
        <shortName evidence="5">Exonuclease VII large subunit</shortName>
    </alternativeName>
</protein>
<dbReference type="InterPro" id="IPR020579">
    <property type="entry name" value="Exonuc_VII_lsu_C"/>
</dbReference>
<accession>A0A2S6G1I4</accession>
<comment type="function">
    <text evidence="5">Bidirectionally degrades single-stranded DNA into large acid-insoluble oligonucleotides, which are then degraded further into small acid-soluble oligonucleotides.</text>
</comment>
<dbReference type="PANTHER" id="PTHR30008">
    <property type="entry name" value="EXODEOXYRIBONUCLEASE 7 LARGE SUBUNIT"/>
    <property type="match status" value="1"/>
</dbReference>
<evidence type="ECO:0000313" key="10">
    <source>
        <dbReference type="Proteomes" id="UP000239863"/>
    </source>
</evidence>
<dbReference type="Pfam" id="PF13742">
    <property type="entry name" value="tRNA_anti_2"/>
    <property type="match status" value="1"/>
</dbReference>
<evidence type="ECO:0000256" key="1">
    <source>
        <dbReference type="ARBA" id="ARBA00022490"/>
    </source>
</evidence>
<evidence type="ECO:0000256" key="2">
    <source>
        <dbReference type="ARBA" id="ARBA00022722"/>
    </source>
</evidence>
<evidence type="ECO:0000256" key="6">
    <source>
        <dbReference type="RuleBase" id="RU004355"/>
    </source>
</evidence>
<keyword evidence="2 5" id="KW-0540">Nuclease</keyword>
<sequence length="398" mass="45338">MYIKTLTVTLVNSYVKKMLDNDIILNNLKIKGEVSNFKKHSSGHLYFSLKDDSSKINCVMFKDYASLLDINMEDGLMVEIRGKIKVYQKEGSYQLYCEEIKKQGVGELYLAFLKLKETLEKEGLFKLEHKKPLPLYPKKIGVITSPTGAAIKDVINVAKRRNPYIDIIIYPALVQGIGSSSNVIRGIEYLEKDKKVEVIIIARGGGSIEELWSFNDEALARRIYESKTPIVTGVGHETDYTIVDFVSDLRAPTPSAAAEIVFKNHSEIKKEVDYNYNRLQKSMEDNLLRKKNEVNLLKNTIEFNSPMTYILNEHKKIKVINDRLNISIKKKVSEEKNKLGYMIELLNSRNPLNILNKGYTLVKDESGNIVKDSKSLSGEQQVEIKFRDGSLKAKIESK</sequence>
<dbReference type="OrthoDB" id="9802795at2"/>
<dbReference type="InterPro" id="IPR012340">
    <property type="entry name" value="NA-bd_OB-fold"/>
</dbReference>
<keyword evidence="1 5" id="KW-0963">Cytoplasm</keyword>
<reference evidence="9 10" key="1">
    <citation type="submission" date="2018-02" db="EMBL/GenBank/DDBJ databases">
        <title>Genomic Encyclopedia of Archaeal and Bacterial Type Strains, Phase II (KMG-II): from individual species to whole genera.</title>
        <authorList>
            <person name="Goeker M."/>
        </authorList>
    </citation>
    <scope>NUCLEOTIDE SEQUENCE [LARGE SCALE GENOMIC DNA]</scope>
    <source>
        <strain evidence="9 10">DSM 15099</strain>
    </source>
</reference>
<dbReference type="Proteomes" id="UP000239863">
    <property type="component" value="Unassembled WGS sequence"/>
</dbReference>
<dbReference type="EMBL" id="PTIS01000001">
    <property type="protein sequence ID" value="PPK49789.1"/>
    <property type="molecule type" value="Genomic_DNA"/>
</dbReference>
<dbReference type="PANTHER" id="PTHR30008:SF0">
    <property type="entry name" value="EXODEOXYRIBONUCLEASE 7 LARGE SUBUNIT"/>
    <property type="match status" value="1"/>
</dbReference>
<dbReference type="GO" id="GO:0005737">
    <property type="term" value="C:cytoplasm"/>
    <property type="evidence" value="ECO:0007669"/>
    <property type="project" value="UniProtKB-SubCell"/>
</dbReference>
<dbReference type="GO" id="GO:0009318">
    <property type="term" value="C:exodeoxyribonuclease VII complex"/>
    <property type="evidence" value="ECO:0007669"/>
    <property type="project" value="UniProtKB-UniRule"/>
</dbReference>
<gene>
    <name evidence="5" type="primary">xseA</name>
    <name evidence="9" type="ORF">BD821_101455</name>
</gene>
<comment type="caution">
    <text evidence="9">The sequence shown here is derived from an EMBL/GenBank/DDBJ whole genome shotgun (WGS) entry which is preliminary data.</text>
</comment>
<dbReference type="Pfam" id="PF02601">
    <property type="entry name" value="Exonuc_VII_L"/>
    <property type="match status" value="1"/>
</dbReference>
<name>A0A2S6G1I4_9CLOT</name>